<dbReference type="Pfam" id="PF12250">
    <property type="entry name" value="AftA_N"/>
    <property type="match status" value="1"/>
</dbReference>
<evidence type="ECO:0000313" key="3">
    <source>
        <dbReference type="EMBL" id="EUA85524.1"/>
    </source>
</evidence>
<feature type="transmembrane region" description="Helical" evidence="1">
    <location>
        <begin position="43"/>
        <end position="65"/>
    </location>
</feature>
<comment type="caution">
    <text evidence="3">The sequence shown here is derived from an EMBL/GenBank/DDBJ whole genome shotgun (WGS) entry which is preliminary data.</text>
</comment>
<gene>
    <name evidence="3" type="ORF">I551_8052</name>
</gene>
<evidence type="ECO:0000259" key="2">
    <source>
        <dbReference type="Pfam" id="PF12250"/>
    </source>
</evidence>
<keyword evidence="1" id="KW-0812">Transmembrane</keyword>
<feature type="transmembrane region" description="Helical" evidence="1">
    <location>
        <begin position="208"/>
        <end position="227"/>
    </location>
</feature>
<dbReference type="Proteomes" id="UP000020681">
    <property type="component" value="Unassembled WGS sequence"/>
</dbReference>
<organism evidence="3 4">
    <name type="scientific">Mycobacterium ulcerans str. Harvey</name>
    <dbReference type="NCBI Taxonomy" id="1299332"/>
    <lineage>
        <taxon>Bacteria</taxon>
        <taxon>Bacillati</taxon>
        <taxon>Actinomycetota</taxon>
        <taxon>Actinomycetes</taxon>
        <taxon>Mycobacteriales</taxon>
        <taxon>Mycobacteriaceae</taxon>
        <taxon>Mycobacterium</taxon>
        <taxon>Mycobacterium ulcerans group</taxon>
    </lineage>
</organism>
<feature type="transmembrane region" description="Helical" evidence="1">
    <location>
        <begin position="77"/>
        <end position="97"/>
    </location>
</feature>
<keyword evidence="4" id="KW-1185">Reference proteome</keyword>
<evidence type="ECO:0000256" key="1">
    <source>
        <dbReference type="SAM" id="Phobius"/>
    </source>
</evidence>
<dbReference type="EMBL" id="JAOL01000190">
    <property type="protein sequence ID" value="EUA85524.1"/>
    <property type="molecule type" value="Genomic_DNA"/>
</dbReference>
<keyword evidence="1" id="KW-0472">Membrane</keyword>
<dbReference type="InterPro" id="IPR020963">
    <property type="entry name" value="ArabinofuranosylTrfase_AftA_N"/>
</dbReference>
<proteinExistence type="predicted"/>
<feature type="transmembrane region" description="Helical" evidence="1">
    <location>
        <begin position="163"/>
        <end position="180"/>
    </location>
</feature>
<evidence type="ECO:0000313" key="4">
    <source>
        <dbReference type="Proteomes" id="UP000020681"/>
    </source>
</evidence>
<feature type="transmembrane region" description="Helical" evidence="1">
    <location>
        <begin position="187"/>
        <end position="202"/>
    </location>
</feature>
<sequence>MRNALATLGQMAAAVLVAVTVAVVALSAISQVQWPAFPSSNQLHALTTVGQVSCLAGLLGAGWAWRRGGRLRRPAQLGGLVFVSAFTVVTLGMPLGATRLYLFGISVDQQFRTEYLTRLTDSPALHDMIYIGLPPFYPPGWFWIGGRAAALTGSPAWEMFKPWAITSIAVAVAVALVLWWRMIRFEYALLVTIATTAVTLAYSSPEPYAAMITVLLPPVLVLTWSGLRAGAPPAPNVTPAWRPTPKATLT</sequence>
<feature type="domain" description="Arabinofuranosyltransferase AftA N-terminal" evidence="2">
    <location>
        <begin position="10"/>
        <end position="230"/>
    </location>
</feature>
<protein>
    <submittedName>
        <fullName evidence="3">Arabinofuranosyltransferase family protein</fullName>
    </submittedName>
</protein>
<reference evidence="3 4" key="1">
    <citation type="submission" date="2014-01" db="EMBL/GenBank/DDBJ databases">
        <authorList>
            <person name="Dobos K."/>
            <person name="Lenaerts A."/>
            <person name="Ordway D."/>
            <person name="DeGroote M.A."/>
            <person name="Parker T."/>
            <person name="Sizemore C."/>
            <person name="Tallon L.J."/>
            <person name="Sadzewicz L.K."/>
            <person name="Sengamalay N."/>
            <person name="Fraser C.M."/>
            <person name="Hine E."/>
            <person name="Shefchek K.A."/>
            <person name="Das S.P."/>
            <person name="Tettelin H."/>
        </authorList>
    </citation>
    <scope>NUCLEOTIDE SEQUENCE [LARGE SCALE GENOMIC DNA]</scope>
    <source>
        <strain evidence="3 4">Harvey</strain>
    </source>
</reference>
<name>A0ABP3A3V7_MYCUL</name>
<accession>A0ABP3A3V7</accession>
<keyword evidence="1" id="KW-1133">Transmembrane helix</keyword>